<dbReference type="EMBL" id="JAULSW010000001">
    <property type="protein sequence ID" value="KAK3393519.1"/>
    <property type="molecule type" value="Genomic_DNA"/>
</dbReference>
<accession>A0AAE0U7Q1</accession>
<evidence type="ECO:0000313" key="3">
    <source>
        <dbReference type="Proteomes" id="UP001285441"/>
    </source>
</evidence>
<keyword evidence="3" id="KW-1185">Reference proteome</keyword>
<protein>
    <submittedName>
        <fullName evidence="2">Uncharacterized protein</fullName>
    </submittedName>
</protein>
<feature type="chain" id="PRO_5041924154" evidence="1">
    <location>
        <begin position="17"/>
        <end position="115"/>
    </location>
</feature>
<dbReference type="AlphaFoldDB" id="A0AAE0U7Q1"/>
<reference evidence="2" key="2">
    <citation type="submission" date="2023-06" db="EMBL/GenBank/DDBJ databases">
        <authorList>
            <consortium name="Lawrence Berkeley National Laboratory"/>
            <person name="Haridas S."/>
            <person name="Hensen N."/>
            <person name="Bonometti L."/>
            <person name="Westerberg I."/>
            <person name="Brannstrom I.O."/>
            <person name="Guillou S."/>
            <person name="Cros-Aarteil S."/>
            <person name="Calhoun S."/>
            <person name="Kuo A."/>
            <person name="Mondo S."/>
            <person name="Pangilinan J."/>
            <person name="Riley R."/>
            <person name="LaButti K."/>
            <person name="Andreopoulos B."/>
            <person name="Lipzen A."/>
            <person name="Chen C."/>
            <person name="Yanf M."/>
            <person name="Daum C."/>
            <person name="Ng V."/>
            <person name="Clum A."/>
            <person name="Steindorff A."/>
            <person name="Ohm R."/>
            <person name="Martin F."/>
            <person name="Silar P."/>
            <person name="Natvig D."/>
            <person name="Lalanne C."/>
            <person name="Gautier V."/>
            <person name="Ament-velasquez S.L."/>
            <person name="Kruys A."/>
            <person name="Hutchinson M.I."/>
            <person name="Powell A.J."/>
            <person name="Barry K."/>
            <person name="Miller A.N."/>
            <person name="Grigoriev I.V."/>
            <person name="Debuchy R."/>
            <person name="Gladieux P."/>
            <person name="Thoren M.H."/>
            <person name="Johannesson H."/>
        </authorList>
    </citation>
    <scope>NUCLEOTIDE SEQUENCE</scope>
    <source>
        <strain evidence="2">CBS 232.78</strain>
    </source>
</reference>
<evidence type="ECO:0000256" key="1">
    <source>
        <dbReference type="SAM" id="SignalP"/>
    </source>
</evidence>
<sequence length="115" mass="12572">MLSVLYALALLGLTRSEKKFLQTRFIRHSARQAIVHPPSQLHLPLTAVFPFTNISPTLATVSLPPNCLLVDSRFVTITPPLTSTSLAKASACSCSRPLTLHAQSKPILFDGRHVQ</sequence>
<comment type="caution">
    <text evidence="2">The sequence shown here is derived from an EMBL/GenBank/DDBJ whole genome shotgun (WGS) entry which is preliminary data.</text>
</comment>
<feature type="signal peptide" evidence="1">
    <location>
        <begin position="1"/>
        <end position="16"/>
    </location>
</feature>
<proteinExistence type="predicted"/>
<organism evidence="2 3">
    <name type="scientific">Podospora didyma</name>
    <dbReference type="NCBI Taxonomy" id="330526"/>
    <lineage>
        <taxon>Eukaryota</taxon>
        <taxon>Fungi</taxon>
        <taxon>Dikarya</taxon>
        <taxon>Ascomycota</taxon>
        <taxon>Pezizomycotina</taxon>
        <taxon>Sordariomycetes</taxon>
        <taxon>Sordariomycetidae</taxon>
        <taxon>Sordariales</taxon>
        <taxon>Podosporaceae</taxon>
        <taxon>Podospora</taxon>
    </lineage>
</organism>
<gene>
    <name evidence="2" type="ORF">B0H63DRAFT_19188</name>
</gene>
<dbReference type="Proteomes" id="UP001285441">
    <property type="component" value="Unassembled WGS sequence"/>
</dbReference>
<evidence type="ECO:0000313" key="2">
    <source>
        <dbReference type="EMBL" id="KAK3393519.1"/>
    </source>
</evidence>
<keyword evidence="1" id="KW-0732">Signal</keyword>
<reference evidence="2" key="1">
    <citation type="journal article" date="2023" name="Mol. Phylogenet. Evol.">
        <title>Genome-scale phylogeny and comparative genomics of the fungal order Sordariales.</title>
        <authorList>
            <person name="Hensen N."/>
            <person name="Bonometti L."/>
            <person name="Westerberg I."/>
            <person name="Brannstrom I.O."/>
            <person name="Guillou S."/>
            <person name="Cros-Aarteil S."/>
            <person name="Calhoun S."/>
            <person name="Haridas S."/>
            <person name="Kuo A."/>
            <person name="Mondo S."/>
            <person name="Pangilinan J."/>
            <person name="Riley R."/>
            <person name="LaButti K."/>
            <person name="Andreopoulos B."/>
            <person name="Lipzen A."/>
            <person name="Chen C."/>
            <person name="Yan M."/>
            <person name="Daum C."/>
            <person name="Ng V."/>
            <person name="Clum A."/>
            <person name="Steindorff A."/>
            <person name="Ohm R.A."/>
            <person name="Martin F."/>
            <person name="Silar P."/>
            <person name="Natvig D.O."/>
            <person name="Lalanne C."/>
            <person name="Gautier V."/>
            <person name="Ament-Velasquez S.L."/>
            <person name="Kruys A."/>
            <person name="Hutchinson M.I."/>
            <person name="Powell A.J."/>
            <person name="Barry K."/>
            <person name="Miller A.N."/>
            <person name="Grigoriev I.V."/>
            <person name="Debuchy R."/>
            <person name="Gladieux P."/>
            <person name="Hiltunen Thoren M."/>
            <person name="Johannesson H."/>
        </authorList>
    </citation>
    <scope>NUCLEOTIDE SEQUENCE</scope>
    <source>
        <strain evidence="2">CBS 232.78</strain>
    </source>
</reference>
<name>A0AAE0U7Q1_9PEZI</name>